<proteinExistence type="predicted"/>
<reference evidence="2 3" key="1">
    <citation type="submission" date="2021-04" db="EMBL/GenBank/DDBJ databases">
        <authorList>
            <person name="Bliznina A."/>
        </authorList>
    </citation>
    <scope>NUCLEOTIDE SEQUENCE [LARGE SCALE GENOMIC DNA]</scope>
</reference>
<evidence type="ECO:0000313" key="3">
    <source>
        <dbReference type="Proteomes" id="UP001158576"/>
    </source>
</evidence>
<organism evidence="2 3">
    <name type="scientific">Oikopleura dioica</name>
    <name type="common">Tunicate</name>
    <dbReference type="NCBI Taxonomy" id="34765"/>
    <lineage>
        <taxon>Eukaryota</taxon>
        <taxon>Metazoa</taxon>
        <taxon>Chordata</taxon>
        <taxon>Tunicata</taxon>
        <taxon>Appendicularia</taxon>
        <taxon>Copelata</taxon>
        <taxon>Oikopleuridae</taxon>
        <taxon>Oikopleura</taxon>
    </lineage>
</organism>
<dbReference type="Proteomes" id="UP001158576">
    <property type="component" value="Chromosome 1"/>
</dbReference>
<keyword evidence="1" id="KW-0732">Signal</keyword>
<name>A0ABN7SVQ2_OIKDI</name>
<gene>
    <name evidence="2" type="ORF">OKIOD_LOCUS12164</name>
</gene>
<accession>A0ABN7SVQ2</accession>
<feature type="signal peptide" evidence="1">
    <location>
        <begin position="1"/>
        <end position="15"/>
    </location>
</feature>
<feature type="chain" id="PRO_5046454487" evidence="1">
    <location>
        <begin position="16"/>
        <end position="220"/>
    </location>
</feature>
<evidence type="ECO:0000256" key="1">
    <source>
        <dbReference type="SAM" id="SignalP"/>
    </source>
</evidence>
<evidence type="ECO:0000313" key="2">
    <source>
        <dbReference type="EMBL" id="CAG5107586.1"/>
    </source>
</evidence>
<keyword evidence="3" id="KW-1185">Reference proteome</keyword>
<sequence length="220" mass="25143">MRNFSLVLIFALANASWVSDFKFWAVLSLRDESTLDEKAEQIRQDVFQNLADPSKIFITLVYEVPDGSDPSRKFSTAKIGQKDSATEATLSEADCAGRNCCDSKGCYRAIGIEFSYDYTQQRRRPAKTHILFDLHMIAGEFDYNNKCEKAEELVAIWDESVKNDLSISDYIISVCDSEKSNDDLVIARSVQHFVANSVQNFEPYQILDQGMQRPFMWSRE</sequence>
<dbReference type="EMBL" id="OU015566">
    <property type="protein sequence ID" value="CAG5107586.1"/>
    <property type="molecule type" value="Genomic_DNA"/>
</dbReference>
<protein>
    <submittedName>
        <fullName evidence="2">Oidioi.mRNA.OKI2018_I69.chr1.g3399.t1.cds</fullName>
    </submittedName>
</protein>